<dbReference type="OrthoDB" id="9891380at2"/>
<gene>
    <name evidence="1" type="ordered locus">S70_04665</name>
</gene>
<dbReference type="RefSeq" id="WP_014656513.1">
    <property type="nucleotide sequence ID" value="NC_017731.1"/>
</dbReference>
<reference evidence="2" key="2">
    <citation type="submission" date="2012-04" db="EMBL/GenBank/DDBJ databases">
        <title>Complete genome sequence of Providencia stuartii clinical isolate MRSN 2154.</title>
        <authorList>
            <person name="Clifford R.J."/>
            <person name="Hang J."/>
            <person name="Riley M.C."/>
            <person name="Onmus-Leone F."/>
            <person name="Kuschner R.A."/>
            <person name="Lesho E.P."/>
            <person name="Waterman P.E."/>
        </authorList>
    </citation>
    <scope>NUCLEOTIDE SEQUENCE [LARGE SCALE GENOMIC DNA]</scope>
    <source>
        <strain evidence="2">MRSN 2154</strain>
    </source>
</reference>
<dbReference type="Proteomes" id="UP000005012">
    <property type="component" value="Chromosome"/>
</dbReference>
<evidence type="ECO:0000313" key="1">
    <source>
        <dbReference type="EMBL" id="AFH92813.1"/>
    </source>
</evidence>
<dbReference type="HOGENOM" id="CLU_2603205_0_0_6"/>
<proteinExistence type="predicted"/>
<sequence>MSDLAIYSPSTDSKYSNLHKTASCAQRYTRELKLEMQPLLNKLFTTYPKEAGRFIGLLNEIDLMTSATLAGIEHTMKTD</sequence>
<reference evidence="1 2" key="1">
    <citation type="journal article" date="2012" name="J. Bacteriol.">
        <title>Complete Genome Sequence of Providencia stuartii Clinical Isolate MRSN 2154.</title>
        <authorList>
            <person name="Clifford R.J."/>
            <person name="Hang J."/>
            <person name="Riley M.C."/>
            <person name="Onmus-Leone F."/>
            <person name="Kuschner R.A."/>
            <person name="Lesho E.P."/>
            <person name="Waterman P.E."/>
        </authorList>
    </citation>
    <scope>NUCLEOTIDE SEQUENCE [LARGE SCALE GENOMIC DNA]</scope>
    <source>
        <strain evidence="1 2">MRSN 2154</strain>
    </source>
</reference>
<organism evidence="1 2">
    <name type="scientific">Providencia stuartii (strain MRSN 2154)</name>
    <dbReference type="NCBI Taxonomy" id="1157951"/>
    <lineage>
        <taxon>Bacteria</taxon>
        <taxon>Pseudomonadati</taxon>
        <taxon>Pseudomonadota</taxon>
        <taxon>Gammaproteobacteria</taxon>
        <taxon>Enterobacterales</taxon>
        <taxon>Morganellaceae</taxon>
        <taxon>Providencia</taxon>
    </lineage>
</organism>
<dbReference type="KEGG" id="psi:S70_04665"/>
<dbReference type="EMBL" id="CP003488">
    <property type="protein sequence ID" value="AFH92813.1"/>
    <property type="molecule type" value="Genomic_DNA"/>
</dbReference>
<dbReference type="PATRIC" id="fig|1157951.4.peg.925"/>
<name>A0A140NIV6_PROSM</name>
<dbReference type="AlphaFoldDB" id="A0A140NIV6"/>
<accession>A0A140NIV6</accession>
<protein>
    <submittedName>
        <fullName evidence="1">Uncharacterized protein</fullName>
    </submittedName>
</protein>
<evidence type="ECO:0000313" key="2">
    <source>
        <dbReference type="Proteomes" id="UP000005012"/>
    </source>
</evidence>